<dbReference type="PANTHER" id="PTHR38697:SF1">
    <property type="entry name" value="NUCLEAR PORE COMPLEX PROTEIN SIMILAR TO S. CEREVISIAE NUP2 (EUROFUNG)"/>
    <property type="match status" value="1"/>
</dbReference>
<dbReference type="PANTHER" id="PTHR38697">
    <property type="entry name" value="NUCLEAR PORE COMPLEX PROTEIN SIMILAR TO S. CEREVISIAE NUP2 (EUROFUNG)"/>
    <property type="match status" value="1"/>
</dbReference>
<evidence type="ECO:0000256" key="7">
    <source>
        <dbReference type="ARBA" id="ARBA00023242"/>
    </source>
</evidence>
<feature type="compositionally biased region" description="Basic and acidic residues" evidence="8">
    <location>
        <begin position="1"/>
        <end position="10"/>
    </location>
</feature>
<dbReference type="GO" id="GO:0015031">
    <property type="term" value="P:protein transport"/>
    <property type="evidence" value="ECO:0007669"/>
    <property type="project" value="UniProtKB-KW"/>
</dbReference>
<keyword evidence="4" id="KW-0653">Protein transport</keyword>
<dbReference type="OrthoDB" id="185618at2759"/>
<evidence type="ECO:0000256" key="5">
    <source>
        <dbReference type="ARBA" id="ARBA00023010"/>
    </source>
</evidence>
<dbReference type="CDD" id="cd13170">
    <property type="entry name" value="RanBD_NUP50"/>
    <property type="match status" value="1"/>
</dbReference>
<evidence type="ECO:0000256" key="4">
    <source>
        <dbReference type="ARBA" id="ARBA00022927"/>
    </source>
</evidence>
<dbReference type="InterPro" id="IPR000156">
    <property type="entry name" value="Ran_bind_dom"/>
</dbReference>
<evidence type="ECO:0000313" key="10">
    <source>
        <dbReference type="EMBL" id="KIL65906.1"/>
    </source>
</evidence>
<dbReference type="InterPro" id="IPR015007">
    <property type="entry name" value="NUP2/50/61"/>
</dbReference>
<dbReference type="SUPFAM" id="SSF50729">
    <property type="entry name" value="PH domain-like"/>
    <property type="match status" value="1"/>
</dbReference>
<feature type="compositionally biased region" description="Pro residues" evidence="8">
    <location>
        <begin position="252"/>
        <end position="261"/>
    </location>
</feature>
<feature type="region of interest" description="Disordered" evidence="8">
    <location>
        <begin position="90"/>
        <end position="113"/>
    </location>
</feature>
<organism evidence="10 11">
    <name type="scientific">Amanita muscaria (strain Koide BX008)</name>
    <dbReference type="NCBI Taxonomy" id="946122"/>
    <lineage>
        <taxon>Eukaryota</taxon>
        <taxon>Fungi</taxon>
        <taxon>Dikarya</taxon>
        <taxon>Basidiomycota</taxon>
        <taxon>Agaricomycotina</taxon>
        <taxon>Agaricomycetes</taxon>
        <taxon>Agaricomycetidae</taxon>
        <taxon>Agaricales</taxon>
        <taxon>Pluteineae</taxon>
        <taxon>Amanitaceae</taxon>
        <taxon>Amanita</taxon>
    </lineage>
</organism>
<feature type="region of interest" description="Disordered" evidence="8">
    <location>
        <begin position="47"/>
        <end position="75"/>
    </location>
</feature>
<evidence type="ECO:0000256" key="6">
    <source>
        <dbReference type="ARBA" id="ARBA00023132"/>
    </source>
</evidence>
<dbReference type="PROSITE" id="PS50196">
    <property type="entry name" value="RANBD1"/>
    <property type="match status" value="1"/>
</dbReference>
<accession>A0A0C2X9A6</accession>
<dbReference type="FunCoup" id="A0A0C2X9A6">
    <property type="interactions" value="116"/>
</dbReference>
<dbReference type="HOGENOM" id="CLU_027517_0_0_1"/>
<evidence type="ECO:0000256" key="2">
    <source>
        <dbReference type="ARBA" id="ARBA00022448"/>
    </source>
</evidence>
<reference evidence="10 11" key="1">
    <citation type="submission" date="2014-04" db="EMBL/GenBank/DDBJ databases">
        <title>Evolutionary Origins and Diversification of the Mycorrhizal Mutualists.</title>
        <authorList>
            <consortium name="DOE Joint Genome Institute"/>
            <consortium name="Mycorrhizal Genomics Consortium"/>
            <person name="Kohler A."/>
            <person name="Kuo A."/>
            <person name="Nagy L.G."/>
            <person name="Floudas D."/>
            <person name="Copeland A."/>
            <person name="Barry K.W."/>
            <person name="Cichocki N."/>
            <person name="Veneault-Fourrey C."/>
            <person name="LaButti K."/>
            <person name="Lindquist E.A."/>
            <person name="Lipzen A."/>
            <person name="Lundell T."/>
            <person name="Morin E."/>
            <person name="Murat C."/>
            <person name="Riley R."/>
            <person name="Ohm R."/>
            <person name="Sun H."/>
            <person name="Tunlid A."/>
            <person name="Henrissat B."/>
            <person name="Grigoriev I.V."/>
            <person name="Hibbett D.S."/>
            <person name="Martin F."/>
        </authorList>
    </citation>
    <scope>NUCLEOTIDE SEQUENCE [LARGE SCALE GENOMIC DNA]</scope>
    <source>
        <strain evidence="10 11">Koide BX008</strain>
    </source>
</reference>
<keyword evidence="2" id="KW-0813">Transport</keyword>
<feature type="compositionally biased region" description="Basic and acidic residues" evidence="8">
    <location>
        <begin position="229"/>
        <end position="244"/>
    </location>
</feature>
<dbReference type="Proteomes" id="UP000054549">
    <property type="component" value="Unassembled WGS sequence"/>
</dbReference>
<feature type="compositionally biased region" description="Polar residues" evidence="8">
    <location>
        <begin position="316"/>
        <end position="326"/>
    </location>
</feature>
<dbReference type="Pfam" id="PF08911">
    <property type="entry name" value="NUP50"/>
    <property type="match status" value="1"/>
</dbReference>
<comment type="subcellular location">
    <subcellularLocation>
        <location evidence="1">Nucleus</location>
        <location evidence="1">Nuclear pore complex</location>
    </subcellularLocation>
</comment>
<feature type="region of interest" description="Disordered" evidence="8">
    <location>
        <begin position="223"/>
        <end position="328"/>
    </location>
</feature>
<evidence type="ECO:0000256" key="8">
    <source>
        <dbReference type="SAM" id="MobiDB-lite"/>
    </source>
</evidence>
<evidence type="ECO:0000256" key="1">
    <source>
        <dbReference type="ARBA" id="ARBA00004567"/>
    </source>
</evidence>
<dbReference type="InterPro" id="IPR053074">
    <property type="entry name" value="NPC_Nucleoporin"/>
</dbReference>
<dbReference type="InParanoid" id="A0A0C2X9A6"/>
<evidence type="ECO:0000256" key="3">
    <source>
        <dbReference type="ARBA" id="ARBA00022816"/>
    </source>
</evidence>
<proteinExistence type="predicted"/>
<dbReference type="GO" id="GO:0005643">
    <property type="term" value="C:nuclear pore"/>
    <property type="evidence" value="ECO:0007669"/>
    <property type="project" value="UniProtKB-SubCell"/>
</dbReference>
<keyword evidence="11" id="KW-1185">Reference proteome</keyword>
<feature type="compositionally biased region" description="Low complexity" evidence="8">
    <location>
        <begin position="305"/>
        <end position="315"/>
    </location>
</feature>
<keyword evidence="7" id="KW-0539">Nucleus</keyword>
<sequence>MKRGAEKQISKLDQLSDDEETEEASEFKKADESTLAVRKIRSLPKRAFAGSATTTVNGTSTSESESSTGVPKFSGFSGFAQSTSSPFTFAAKPSFTSEPPPQPLTASSLASAPTTVSTTASTTAKTLASFLGAPPDASVTQKLNATTDATSLAFPLVMSPPQVQPLSFVQPSTGSEPANDSAVKYFMDLRGLNVSFVSALSRAMSEDPFVDFSQLLEQYKSRRSTIQSDYDRTKKPETSSKEMNKNTTDTKPNPPSMPAPPTSFSFGGTAFGTPSFKPATSNNGGGFKPSLPTTADTPSPFKIGSTSSTQSSEFSNMPSNGATGKPSSFASTTNAFSFGAKSDLPNPFKLSASSTSTTGGTAPAFGGSSLFSQQPSSSPVAKPPSATPSSAFNVFGKPSGSGSIGNPVGFGFGANTKSSDDADTKSAPTSGFVFGHPSSSSSFGKFEAEKKAENNEDGEEEAAGTDGSGATEGDEAAKVGVSSPTAHDVEGEGEEEEETIHSVRLKAHRMRKADEKGGQAWVELGVGYLRLKRHKETDARRMLLRNSSTGKININFKLYPGFKVTQTKKSLTFIGHDSGVAQTYNVRLPNEDQIRELKAAIEREVALIKAQD</sequence>
<dbReference type="Gene3D" id="2.30.29.30">
    <property type="entry name" value="Pleckstrin-homology domain (PH domain)/Phosphotyrosine-binding domain (PTB)"/>
    <property type="match status" value="1"/>
</dbReference>
<keyword evidence="6" id="KW-0906">Nuclear pore complex</keyword>
<name>A0A0C2X9A6_AMAMK</name>
<dbReference type="EMBL" id="KN818239">
    <property type="protein sequence ID" value="KIL65906.1"/>
    <property type="molecule type" value="Genomic_DNA"/>
</dbReference>
<feature type="region of interest" description="Disordered" evidence="8">
    <location>
        <begin position="351"/>
        <end position="500"/>
    </location>
</feature>
<dbReference type="AlphaFoldDB" id="A0A0C2X9A6"/>
<feature type="compositionally biased region" description="Low complexity" evidence="8">
    <location>
        <begin position="49"/>
        <end position="70"/>
    </location>
</feature>
<evidence type="ECO:0000313" key="11">
    <source>
        <dbReference type="Proteomes" id="UP000054549"/>
    </source>
</evidence>
<dbReference type="InterPro" id="IPR011993">
    <property type="entry name" value="PH-like_dom_sf"/>
</dbReference>
<keyword evidence="5" id="KW-0811">Translocation</keyword>
<protein>
    <recommendedName>
        <fullName evidence="9">RanBD1 domain-containing protein</fullName>
    </recommendedName>
</protein>
<feature type="domain" description="RanBD1" evidence="9">
    <location>
        <begin position="493"/>
        <end position="610"/>
    </location>
</feature>
<feature type="compositionally biased region" description="Acidic residues" evidence="8">
    <location>
        <begin position="15"/>
        <end position="24"/>
    </location>
</feature>
<dbReference type="SMART" id="SM00160">
    <property type="entry name" value="RanBD"/>
    <property type="match status" value="1"/>
</dbReference>
<keyword evidence="3" id="KW-0509">mRNA transport</keyword>
<dbReference type="STRING" id="946122.A0A0C2X9A6"/>
<gene>
    <name evidence="10" type="ORF">M378DRAFT_186270</name>
</gene>
<feature type="region of interest" description="Disordered" evidence="8">
    <location>
        <begin position="1"/>
        <end position="33"/>
    </location>
</feature>
<evidence type="ECO:0000259" key="9">
    <source>
        <dbReference type="PROSITE" id="PS50196"/>
    </source>
</evidence>
<feature type="compositionally biased region" description="Low complexity" evidence="8">
    <location>
        <begin position="351"/>
        <end position="380"/>
    </location>
</feature>
<dbReference type="Pfam" id="PF00638">
    <property type="entry name" value="Ran_BP1"/>
    <property type="match status" value="1"/>
</dbReference>
<dbReference type="GO" id="GO:0051028">
    <property type="term" value="P:mRNA transport"/>
    <property type="evidence" value="ECO:0007669"/>
    <property type="project" value="UniProtKB-KW"/>
</dbReference>
<feature type="compositionally biased region" description="Low complexity" evidence="8">
    <location>
        <begin position="104"/>
        <end position="113"/>
    </location>
</feature>